<gene>
    <name evidence="1" type="ORF">CEXT_172431</name>
</gene>
<dbReference type="Proteomes" id="UP001054945">
    <property type="component" value="Unassembled WGS sequence"/>
</dbReference>
<keyword evidence="2" id="KW-1185">Reference proteome</keyword>
<name>A0AAV4RXD9_CAEEX</name>
<protein>
    <submittedName>
        <fullName evidence="1">Uncharacterized protein</fullName>
    </submittedName>
</protein>
<dbReference type="AlphaFoldDB" id="A0AAV4RXD9"/>
<accession>A0AAV4RXD9</accession>
<reference evidence="1 2" key="1">
    <citation type="submission" date="2021-06" db="EMBL/GenBank/DDBJ databases">
        <title>Caerostris extrusa draft genome.</title>
        <authorList>
            <person name="Kono N."/>
            <person name="Arakawa K."/>
        </authorList>
    </citation>
    <scope>NUCLEOTIDE SEQUENCE [LARGE SCALE GENOMIC DNA]</scope>
</reference>
<evidence type="ECO:0000313" key="2">
    <source>
        <dbReference type="Proteomes" id="UP001054945"/>
    </source>
</evidence>
<organism evidence="1 2">
    <name type="scientific">Caerostris extrusa</name>
    <name type="common">Bark spider</name>
    <name type="synonym">Caerostris bankana</name>
    <dbReference type="NCBI Taxonomy" id="172846"/>
    <lineage>
        <taxon>Eukaryota</taxon>
        <taxon>Metazoa</taxon>
        <taxon>Ecdysozoa</taxon>
        <taxon>Arthropoda</taxon>
        <taxon>Chelicerata</taxon>
        <taxon>Arachnida</taxon>
        <taxon>Araneae</taxon>
        <taxon>Araneomorphae</taxon>
        <taxon>Entelegynae</taxon>
        <taxon>Araneoidea</taxon>
        <taxon>Araneidae</taxon>
        <taxon>Caerostris</taxon>
    </lineage>
</organism>
<comment type="caution">
    <text evidence="1">The sequence shown here is derived from an EMBL/GenBank/DDBJ whole genome shotgun (WGS) entry which is preliminary data.</text>
</comment>
<proteinExistence type="predicted"/>
<dbReference type="EMBL" id="BPLR01008759">
    <property type="protein sequence ID" value="GIY27008.1"/>
    <property type="molecule type" value="Genomic_DNA"/>
</dbReference>
<evidence type="ECO:0000313" key="1">
    <source>
        <dbReference type="EMBL" id="GIY27008.1"/>
    </source>
</evidence>
<sequence length="106" mass="12131">MTEGRRCVRCNVFFNFFFKKPLAEFQTHNLSHFLTHENPNLNSSQLCCYPRKQHSTVSSLFVKVGNAGYVGKKATNQPVVLTQLRRGSHCFSSLVEPCHPRTGPYR</sequence>